<dbReference type="InterPro" id="IPR047169">
    <property type="entry name" value="ISL1/2-like"/>
</dbReference>
<sequence>MYITNPIDMTEDFNQSECKPYNAKKSICFGCGILIHDQFILRVAPDLEWHAKCLKCYECGQYLDENCTCFVRNGKTYCKLDYVRLFSKKCFKCKESFTKSDFVMKANNRIYHLECFRCLMCNKPLAPGDEFALKDDGLVCKYDIDAFEKSPSYSNTNPIMNNSCQNITNLQPIINNTNQSNLNNKPLIKCEDLPHNDFENNQDVCLSPNGMQQTMGMMNCMSHMSQIPPMHTNSRLMNAQIGSLNSSSASNSSTGSNSNSGSNPVSSMHRKDKTTRVRTVLNEKQLHTLRTCYGANPRPDALMKEQLVEMTGLSPRVIRVWFQNKRCKDKKKTILIKQMQEQQKNRQSIGHGIQMVATSPMRNDIGNLGPGSQVEIQQSANAYQNSLGWNLHGMGDMGQMGQYNHSNYDQMMGFGSDEEDCFDQMSDQGGDDSVSSVGGLDDTRIQQL</sequence>
<evidence type="ECO:0000313" key="17">
    <source>
        <dbReference type="Proteomes" id="UP000663879"/>
    </source>
</evidence>
<evidence type="ECO:0000256" key="6">
    <source>
        <dbReference type="ARBA" id="ARBA00023038"/>
    </source>
</evidence>
<dbReference type="CDD" id="cd09366">
    <property type="entry name" value="LIM1_Isl"/>
    <property type="match status" value="1"/>
</dbReference>
<accession>A0A813U228</accession>
<dbReference type="PROSITE" id="PS50071">
    <property type="entry name" value="HOMEOBOX_2"/>
    <property type="match status" value="1"/>
</dbReference>
<dbReference type="GO" id="GO:0048665">
    <property type="term" value="P:neuron fate specification"/>
    <property type="evidence" value="ECO:0007669"/>
    <property type="project" value="InterPro"/>
</dbReference>
<dbReference type="PANTHER" id="PTHR24204:SF8">
    <property type="entry name" value="TAILUP, ISOFORM A"/>
    <property type="match status" value="1"/>
</dbReference>
<evidence type="ECO:0000256" key="12">
    <source>
        <dbReference type="RuleBase" id="RU000682"/>
    </source>
</evidence>
<evidence type="ECO:0008006" key="18">
    <source>
        <dbReference type="Google" id="ProtNLM"/>
    </source>
</evidence>
<dbReference type="SMART" id="SM00132">
    <property type="entry name" value="LIM"/>
    <property type="match status" value="2"/>
</dbReference>
<dbReference type="Pfam" id="PF00046">
    <property type="entry name" value="Homeodomain"/>
    <property type="match status" value="1"/>
</dbReference>
<dbReference type="GO" id="GO:0045944">
    <property type="term" value="P:positive regulation of transcription by RNA polymerase II"/>
    <property type="evidence" value="ECO:0007669"/>
    <property type="project" value="InterPro"/>
</dbReference>
<feature type="domain" description="Homeobox" evidence="15">
    <location>
        <begin position="272"/>
        <end position="332"/>
    </location>
</feature>
<organism evidence="16 17">
    <name type="scientific">Brachionus calyciflorus</name>
    <dbReference type="NCBI Taxonomy" id="104777"/>
    <lineage>
        <taxon>Eukaryota</taxon>
        <taxon>Metazoa</taxon>
        <taxon>Spiralia</taxon>
        <taxon>Gnathifera</taxon>
        <taxon>Rotifera</taxon>
        <taxon>Eurotatoria</taxon>
        <taxon>Monogononta</taxon>
        <taxon>Pseudotrocha</taxon>
        <taxon>Ploima</taxon>
        <taxon>Brachionidae</taxon>
        <taxon>Brachionus</taxon>
    </lineage>
</organism>
<keyword evidence="6 11" id="KW-0440">LIM domain</keyword>
<dbReference type="InterPro" id="IPR001781">
    <property type="entry name" value="Znf_LIM"/>
</dbReference>
<dbReference type="GO" id="GO:0003677">
    <property type="term" value="F:DNA binding"/>
    <property type="evidence" value="ECO:0007669"/>
    <property type="project" value="UniProtKB-UniRule"/>
</dbReference>
<dbReference type="PANTHER" id="PTHR24204">
    <property type="entry name" value="INSULIN GENE ENHANCER PROTEIN"/>
    <property type="match status" value="1"/>
</dbReference>
<dbReference type="Proteomes" id="UP000663879">
    <property type="component" value="Unassembled WGS sequence"/>
</dbReference>
<evidence type="ECO:0000256" key="8">
    <source>
        <dbReference type="ARBA" id="ARBA00023155"/>
    </source>
</evidence>
<comment type="caution">
    <text evidence="16">The sequence shown here is derived from an EMBL/GenBank/DDBJ whole genome shotgun (WGS) entry which is preliminary data.</text>
</comment>
<dbReference type="GO" id="GO:0005634">
    <property type="term" value="C:nucleus"/>
    <property type="evidence" value="ECO:0007669"/>
    <property type="project" value="UniProtKB-SubCell"/>
</dbReference>
<comment type="subcellular location">
    <subcellularLocation>
        <location evidence="1 10 12">Nucleus</location>
    </subcellularLocation>
</comment>
<dbReference type="SMART" id="SM00389">
    <property type="entry name" value="HOX"/>
    <property type="match status" value="1"/>
</dbReference>
<evidence type="ECO:0000256" key="5">
    <source>
        <dbReference type="ARBA" id="ARBA00022833"/>
    </source>
</evidence>
<evidence type="ECO:0000256" key="3">
    <source>
        <dbReference type="ARBA" id="ARBA00022723"/>
    </source>
</evidence>
<evidence type="ECO:0000256" key="2">
    <source>
        <dbReference type="ARBA" id="ARBA00022473"/>
    </source>
</evidence>
<feature type="compositionally biased region" description="Low complexity" evidence="13">
    <location>
        <begin position="423"/>
        <end position="440"/>
    </location>
</feature>
<proteinExistence type="predicted"/>
<evidence type="ECO:0000259" key="15">
    <source>
        <dbReference type="PROSITE" id="PS50071"/>
    </source>
</evidence>
<dbReference type="SUPFAM" id="SSF57716">
    <property type="entry name" value="Glucocorticoid receptor-like (DNA-binding domain)"/>
    <property type="match status" value="2"/>
</dbReference>
<dbReference type="InterPro" id="IPR047244">
    <property type="entry name" value="ISL1/2-like_LIM1"/>
</dbReference>
<dbReference type="GO" id="GO:0000981">
    <property type="term" value="F:DNA-binding transcription factor activity, RNA polymerase II-specific"/>
    <property type="evidence" value="ECO:0007669"/>
    <property type="project" value="InterPro"/>
</dbReference>
<evidence type="ECO:0000256" key="10">
    <source>
        <dbReference type="PROSITE-ProRule" id="PRU00108"/>
    </source>
</evidence>
<dbReference type="InterPro" id="IPR009057">
    <property type="entry name" value="Homeodomain-like_sf"/>
</dbReference>
<keyword evidence="9 10" id="KW-0539">Nucleus</keyword>
<keyword evidence="8 10" id="KW-0371">Homeobox</keyword>
<keyword evidence="3 11" id="KW-0479">Metal-binding</keyword>
<keyword evidence="7 10" id="KW-0238">DNA-binding</keyword>
<keyword evidence="5 11" id="KW-0862">Zinc</keyword>
<evidence type="ECO:0000256" key="13">
    <source>
        <dbReference type="SAM" id="MobiDB-lite"/>
    </source>
</evidence>
<dbReference type="SUPFAM" id="SSF46689">
    <property type="entry name" value="Homeodomain-like"/>
    <property type="match status" value="1"/>
</dbReference>
<evidence type="ECO:0000259" key="14">
    <source>
        <dbReference type="PROSITE" id="PS50023"/>
    </source>
</evidence>
<dbReference type="FunFam" id="1.10.10.60:FF:000041">
    <property type="entry name" value="insulin gene enhancer protein ISL-1"/>
    <property type="match status" value="1"/>
</dbReference>
<dbReference type="AlphaFoldDB" id="A0A813U228"/>
<feature type="compositionally biased region" description="Low complexity" evidence="13">
    <location>
        <begin position="244"/>
        <end position="267"/>
    </location>
</feature>
<dbReference type="Gene3D" id="2.10.110.10">
    <property type="entry name" value="Cysteine Rich Protein"/>
    <property type="match status" value="2"/>
</dbReference>
<keyword evidence="4" id="KW-0677">Repeat</keyword>
<evidence type="ECO:0000256" key="11">
    <source>
        <dbReference type="PROSITE-ProRule" id="PRU00125"/>
    </source>
</evidence>
<dbReference type="PROSITE" id="PS00027">
    <property type="entry name" value="HOMEOBOX_1"/>
    <property type="match status" value="1"/>
</dbReference>
<dbReference type="PROSITE" id="PS50023">
    <property type="entry name" value="LIM_DOMAIN_2"/>
    <property type="match status" value="2"/>
</dbReference>
<name>A0A813U228_9BILA</name>
<dbReference type="Gene3D" id="1.10.10.60">
    <property type="entry name" value="Homeodomain-like"/>
    <property type="match status" value="1"/>
</dbReference>
<evidence type="ECO:0000256" key="1">
    <source>
        <dbReference type="ARBA" id="ARBA00004123"/>
    </source>
</evidence>
<keyword evidence="17" id="KW-1185">Reference proteome</keyword>
<evidence type="ECO:0000256" key="4">
    <source>
        <dbReference type="ARBA" id="ARBA00022737"/>
    </source>
</evidence>
<feature type="DNA-binding region" description="Homeobox" evidence="10">
    <location>
        <begin position="274"/>
        <end position="333"/>
    </location>
</feature>
<feature type="domain" description="LIM zinc-binding" evidence="14">
    <location>
        <begin position="89"/>
        <end position="150"/>
    </location>
</feature>
<dbReference type="EMBL" id="CAJNOC010000914">
    <property type="protein sequence ID" value="CAF0816578.1"/>
    <property type="molecule type" value="Genomic_DNA"/>
</dbReference>
<dbReference type="PROSITE" id="PS00478">
    <property type="entry name" value="LIM_DOMAIN_1"/>
    <property type="match status" value="2"/>
</dbReference>
<dbReference type="InterPro" id="IPR001356">
    <property type="entry name" value="HD"/>
</dbReference>
<dbReference type="OrthoDB" id="125004at2759"/>
<dbReference type="GO" id="GO:0007409">
    <property type="term" value="P:axonogenesis"/>
    <property type="evidence" value="ECO:0007669"/>
    <property type="project" value="TreeGrafter"/>
</dbReference>
<feature type="region of interest" description="Disordered" evidence="13">
    <location>
        <begin position="244"/>
        <end position="276"/>
    </location>
</feature>
<keyword evidence="2" id="KW-0217">Developmental protein</keyword>
<feature type="domain" description="LIM zinc-binding" evidence="14">
    <location>
        <begin position="26"/>
        <end position="88"/>
    </location>
</feature>
<evidence type="ECO:0000256" key="7">
    <source>
        <dbReference type="ARBA" id="ARBA00023125"/>
    </source>
</evidence>
<dbReference type="Pfam" id="PF00412">
    <property type="entry name" value="LIM"/>
    <property type="match status" value="2"/>
</dbReference>
<evidence type="ECO:0000313" key="16">
    <source>
        <dbReference type="EMBL" id="CAF0816578.1"/>
    </source>
</evidence>
<dbReference type="InterPro" id="IPR017970">
    <property type="entry name" value="Homeobox_CS"/>
</dbReference>
<evidence type="ECO:0000256" key="9">
    <source>
        <dbReference type="ARBA" id="ARBA00023242"/>
    </source>
</evidence>
<dbReference type="GO" id="GO:0046872">
    <property type="term" value="F:metal ion binding"/>
    <property type="evidence" value="ECO:0007669"/>
    <property type="project" value="UniProtKB-KW"/>
</dbReference>
<dbReference type="CDD" id="cd00086">
    <property type="entry name" value="homeodomain"/>
    <property type="match status" value="1"/>
</dbReference>
<feature type="region of interest" description="Disordered" evidence="13">
    <location>
        <begin position="414"/>
        <end position="448"/>
    </location>
</feature>
<protein>
    <recommendedName>
        <fullName evidence="18">Islet</fullName>
    </recommendedName>
</protein>
<dbReference type="FunFam" id="2.10.110.10:FF:000034">
    <property type="entry name" value="Insulin gene enhancer protein ISL"/>
    <property type="match status" value="1"/>
</dbReference>
<gene>
    <name evidence="16" type="ORF">OXX778_LOCUS7243</name>
</gene>
<reference evidence="16" key="1">
    <citation type="submission" date="2021-02" db="EMBL/GenBank/DDBJ databases">
        <authorList>
            <person name="Nowell W R."/>
        </authorList>
    </citation>
    <scope>NUCLEOTIDE SEQUENCE</scope>
    <source>
        <strain evidence="16">Ploen Becks lab</strain>
    </source>
</reference>